<dbReference type="EMBL" id="JBBDGL010000001">
    <property type="protein sequence ID" value="MEJ1154487.1"/>
    <property type="molecule type" value="Genomic_DNA"/>
</dbReference>
<organism evidence="9 10">
    <name type="scientific">Microbacterium marmarense</name>
    <dbReference type="NCBI Taxonomy" id="3122051"/>
    <lineage>
        <taxon>Bacteria</taxon>
        <taxon>Bacillati</taxon>
        <taxon>Actinomycetota</taxon>
        <taxon>Actinomycetes</taxon>
        <taxon>Micrococcales</taxon>
        <taxon>Microbacteriaceae</taxon>
        <taxon>Microbacterium</taxon>
    </lineage>
</organism>
<feature type="transmembrane region" description="Helical" evidence="7">
    <location>
        <begin position="95"/>
        <end position="120"/>
    </location>
</feature>
<dbReference type="PANTHER" id="PTHR43386:SF1">
    <property type="entry name" value="D,D-DIPEPTIDE TRANSPORT SYSTEM PERMEASE PROTEIN DDPC-RELATED"/>
    <property type="match status" value="1"/>
</dbReference>
<name>A0ABU8LQE6_9MICO</name>
<evidence type="ECO:0000313" key="10">
    <source>
        <dbReference type="Proteomes" id="UP001368654"/>
    </source>
</evidence>
<keyword evidence="5 7" id="KW-1133">Transmembrane helix</keyword>
<keyword evidence="4 7" id="KW-0812">Transmembrane</keyword>
<accession>A0ABU8LQE6</accession>
<gene>
    <name evidence="9" type="ORF">WDU96_02600</name>
</gene>
<keyword evidence="2 7" id="KW-0813">Transport</keyword>
<dbReference type="SUPFAM" id="SSF161098">
    <property type="entry name" value="MetI-like"/>
    <property type="match status" value="1"/>
</dbReference>
<evidence type="ECO:0000256" key="4">
    <source>
        <dbReference type="ARBA" id="ARBA00022692"/>
    </source>
</evidence>
<comment type="similarity">
    <text evidence="7">Belongs to the binding-protein-dependent transport system permease family.</text>
</comment>
<reference evidence="9 10" key="1">
    <citation type="submission" date="2024-02" db="EMBL/GenBank/DDBJ databases">
        <authorList>
            <person name="Saticioglu I.B."/>
        </authorList>
    </citation>
    <scope>NUCLEOTIDE SEQUENCE [LARGE SCALE GENOMIC DNA]</scope>
    <source>
        <strain evidence="9 10">Mu-86</strain>
    </source>
</reference>
<feature type="transmembrane region" description="Helical" evidence="7">
    <location>
        <begin position="258"/>
        <end position="280"/>
    </location>
</feature>
<feature type="transmembrane region" description="Helical" evidence="7">
    <location>
        <begin position="33"/>
        <end position="54"/>
    </location>
</feature>
<feature type="transmembrane region" description="Helical" evidence="7">
    <location>
        <begin position="209"/>
        <end position="238"/>
    </location>
</feature>
<evidence type="ECO:0000256" key="1">
    <source>
        <dbReference type="ARBA" id="ARBA00004651"/>
    </source>
</evidence>
<dbReference type="Proteomes" id="UP001368654">
    <property type="component" value="Unassembled WGS sequence"/>
</dbReference>
<evidence type="ECO:0000256" key="2">
    <source>
        <dbReference type="ARBA" id="ARBA00022448"/>
    </source>
</evidence>
<protein>
    <submittedName>
        <fullName evidence="9">ABC transporter permease</fullName>
    </submittedName>
</protein>
<dbReference type="CDD" id="cd06261">
    <property type="entry name" value="TM_PBP2"/>
    <property type="match status" value="1"/>
</dbReference>
<evidence type="ECO:0000256" key="3">
    <source>
        <dbReference type="ARBA" id="ARBA00022475"/>
    </source>
</evidence>
<feature type="domain" description="ABC transmembrane type-1" evidence="8">
    <location>
        <begin position="92"/>
        <end position="281"/>
    </location>
</feature>
<evidence type="ECO:0000256" key="6">
    <source>
        <dbReference type="ARBA" id="ARBA00023136"/>
    </source>
</evidence>
<keyword evidence="3" id="KW-1003">Cell membrane</keyword>
<feature type="transmembrane region" description="Helical" evidence="7">
    <location>
        <begin position="132"/>
        <end position="150"/>
    </location>
</feature>
<dbReference type="InterPro" id="IPR000515">
    <property type="entry name" value="MetI-like"/>
</dbReference>
<dbReference type="InterPro" id="IPR035906">
    <property type="entry name" value="MetI-like_sf"/>
</dbReference>
<dbReference type="PROSITE" id="PS50928">
    <property type="entry name" value="ABC_TM1"/>
    <property type="match status" value="1"/>
</dbReference>
<evidence type="ECO:0000256" key="5">
    <source>
        <dbReference type="ARBA" id="ARBA00022989"/>
    </source>
</evidence>
<dbReference type="Gene3D" id="1.10.3720.10">
    <property type="entry name" value="MetI-like"/>
    <property type="match status" value="1"/>
</dbReference>
<keyword evidence="10" id="KW-1185">Reference proteome</keyword>
<comment type="subcellular location">
    <subcellularLocation>
        <location evidence="1 7">Cell membrane</location>
        <topology evidence="1 7">Multi-pass membrane protein</topology>
    </subcellularLocation>
</comment>
<evidence type="ECO:0000259" key="8">
    <source>
        <dbReference type="PROSITE" id="PS50928"/>
    </source>
</evidence>
<dbReference type="RefSeq" id="WP_337336924.1">
    <property type="nucleotide sequence ID" value="NZ_JBBDGL010000001.1"/>
</dbReference>
<proteinExistence type="inferred from homology"/>
<keyword evidence="6 7" id="KW-0472">Membrane</keyword>
<evidence type="ECO:0000256" key="7">
    <source>
        <dbReference type="RuleBase" id="RU363032"/>
    </source>
</evidence>
<evidence type="ECO:0000313" key="9">
    <source>
        <dbReference type="EMBL" id="MEJ1154487.1"/>
    </source>
</evidence>
<sequence length="290" mass="31444">MLRGEPAFETDHEPSRAPLPRNRAEAALWRRPTFTLSVLIVSGWVIAALGWRWLGLDPFGDTGAKLEAPSTEHWMGTDRLGRDVLARVLAGSESALIVAPLGALLATAFGTTLGLIAGFYRGWVDQLLMRSFDIVLAIPSIIFFLVLVAAFGGSTIVVALSVGFLFAPSTARVIRAEVLVEMGKDYITSAKLQGERAIRMLRSELLPNVWPQVLVQATLSLAAAVFIAASLSFLGLTVSPPSPDWGLAVNENRAYLRTAWWTVVFPTAAIASFVVSVNLIGDNLKEVFRR</sequence>
<comment type="caution">
    <text evidence="9">The sequence shown here is derived from an EMBL/GenBank/DDBJ whole genome shotgun (WGS) entry which is preliminary data.</text>
</comment>
<dbReference type="InterPro" id="IPR050366">
    <property type="entry name" value="BP-dependent_transpt_permease"/>
</dbReference>
<dbReference type="Pfam" id="PF00528">
    <property type="entry name" value="BPD_transp_1"/>
    <property type="match status" value="1"/>
</dbReference>
<dbReference type="PANTHER" id="PTHR43386">
    <property type="entry name" value="OLIGOPEPTIDE TRANSPORT SYSTEM PERMEASE PROTEIN APPC"/>
    <property type="match status" value="1"/>
</dbReference>